<protein>
    <submittedName>
        <fullName evidence="1">Uncharacterized protein</fullName>
    </submittedName>
</protein>
<dbReference type="Proteomes" id="UP001153712">
    <property type="component" value="Chromosome 3"/>
</dbReference>
<evidence type="ECO:0000313" key="1">
    <source>
        <dbReference type="EMBL" id="CAG9859647.1"/>
    </source>
</evidence>
<proteinExistence type="predicted"/>
<dbReference type="EMBL" id="OU900096">
    <property type="protein sequence ID" value="CAG9859647.1"/>
    <property type="molecule type" value="Genomic_DNA"/>
</dbReference>
<organism evidence="1 2">
    <name type="scientific">Phyllotreta striolata</name>
    <name type="common">Striped flea beetle</name>
    <name type="synonym">Crioceris striolata</name>
    <dbReference type="NCBI Taxonomy" id="444603"/>
    <lineage>
        <taxon>Eukaryota</taxon>
        <taxon>Metazoa</taxon>
        <taxon>Ecdysozoa</taxon>
        <taxon>Arthropoda</taxon>
        <taxon>Hexapoda</taxon>
        <taxon>Insecta</taxon>
        <taxon>Pterygota</taxon>
        <taxon>Neoptera</taxon>
        <taxon>Endopterygota</taxon>
        <taxon>Coleoptera</taxon>
        <taxon>Polyphaga</taxon>
        <taxon>Cucujiformia</taxon>
        <taxon>Chrysomeloidea</taxon>
        <taxon>Chrysomelidae</taxon>
        <taxon>Galerucinae</taxon>
        <taxon>Alticini</taxon>
        <taxon>Phyllotreta</taxon>
    </lineage>
</organism>
<name>A0A9N9XNK3_PHYSR</name>
<gene>
    <name evidence="1" type="ORF">PHYEVI_LOCUS6016</name>
</gene>
<accession>A0A9N9XNK3</accession>
<keyword evidence="2" id="KW-1185">Reference proteome</keyword>
<dbReference type="AlphaFoldDB" id="A0A9N9XNK3"/>
<sequence>MLNRPVTIPDSCIKVHSIEIHRFDSSPFAFIHRKKSSTVRSCQYEMSCGKALRHEKFEKKVKKDELDFEYYYGKLAEWERAKKPPEIYIWPCIERAPYWLLEKTDEIIKKRRNFRWNPSLRNRPETIRQRQSLLEKERYAIGRKKIQTRRLFVVLQNLSTSEYQIPAQKNSNK</sequence>
<reference evidence="1" key="1">
    <citation type="submission" date="2022-01" db="EMBL/GenBank/DDBJ databases">
        <authorList>
            <person name="King R."/>
        </authorList>
    </citation>
    <scope>NUCLEOTIDE SEQUENCE</scope>
</reference>
<evidence type="ECO:0000313" key="2">
    <source>
        <dbReference type="Proteomes" id="UP001153712"/>
    </source>
</evidence>